<feature type="domain" description="HAMP" evidence="11">
    <location>
        <begin position="411"/>
        <end position="463"/>
    </location>
</feature>
<evidence type="ECO:0000313" key="12">
    <source>
        <dbReference type="EMBL" id="OAZ07723.1"/>
    </source>
</evidence>
<sequence>MNTAIKKRRAGLGIQGRLMASFALILVLAGISSAVSWVSFGSNRDLVADITTNSLPSIIRQMELATNGVGLAAQAPVLAASRDAEELATTEARLDQLVANARARLQEITEANPDSIIIDLAARNAGAGEGEGSNAPAVADGTESTGGSEAQSANAQTTAPEPELVDAISILREHLDNIVTGRKHLHELTTRRLEIEKLRGDLTLDMVFAYSDLSEFLSPLVEVVDIDVDRGISRVANGNTDAAEKLGETIGFSQLIAEIRANVNLAFGMLTAAIAVPEGEAMDEVRSQWSWAELRITDALEELPDNDDGERIRELANALLAFGKGSNSVFDLREAEWDNQYETEQTLDATLATAEALSHAIALMVDTKRTEVDANASEALSKVEWDQQVIAIIGISVLLISLLIMLFYVRGNLIKRLLRVIDGMRKVANGDLSTEVKDTGRDEIGRMAEILGQFRETSLAAQQAEEKVAREREQAEHERRRAMLDLADAFETSILQVAQDVAHEAENIQTTSDQVRDRAQVASTNATGVAGASEEISINMASVSDATQSLSDRVRDTGHRAQKSVGAATSAVEAAQRTNATMHELETGAQEIGEILNLIQDIAAQTNLLALNATIEAARAGEAGKGFAVVAQEVKNLANQTGTATDRIAQRINEIQSTTGVAVKAIAEIRDSITGIHETVGEMSDAVSEQQEFVAEIASNVEQSATAASEMNGTITQVSAAADDNLAAVDGLLDATGRLRNQSDDLGNRVRDFLRTIRSEQPQTTSRNQPEEVASLR</sequence>
<dbReference type="SMART" id="SM00283">
    <property type="entry name" value="MA"/>
    <property type="match status" value="1"/>
</dbReference>
<dbReference type="Pfam" id="PF00015">
    <property type="entry name" value="MCPsignal"/>
    <property type="match status" value="1"/>
</dbReference>
<accession>A0A853KV72</accession>
<dbReference type="AlphaFoldDB" id="A0A853KV72"/>
<feature type="coiled-coil region" evidence="6">
    <location>
        <begin position="454"/>
        <end position="485"/>
    </location>
</feature>
<dbReference type="InterPro" id="IPR004089">
    <property type="entry name" value="MCPsignal_dom"/>
</dbReference>
<keyword evidence="8" id="KW-0812">Transmembrane</keyword>
<dbReference type="Gene3D" id="6.10.340.10">
    <property type="match status" value="1"/>
</dbReference>
<evidence type="ECO:0000256" key="8">
    <source>
        <dbReference type="SAM" id="Phobius"/>
    </source>
</evidence>
<evidence type="ECO:0000256" key="1">
    <source>
        <dbReference type="ARBA" id="ARBA00004429"/>
    </source>
</evidence>
<evidence type="ECO:0000259" key="11">
    <source>
        <dbReference type="PROSITE" id="PS50885"/>
    </source>
</evidence>
<feature type="transmembrane region" description="Helical" evidence="8">
    <location>
        <begin position="389"/>
        <end position="409"/>
    </location>
</feature>
<gene>
    <name evidence="12" type="ORF">TH4_20515</name>
</gene>
<feature type="region of interest" description="Disordered" evidence="7">
    <location>
        <begin position="128"/>
        <end position="161"/>
    </location>
</feature>
<dbReference type="Gene3D" id="1.10.287.950">
    <property type="entry name" value="Methyl-accepting chemotaxis protein"/>
    <property type="match status" value="1"/>
</dbReference>
<evidence type="ECO:0000256" key="7">
    <source>
        <dbReference type="SAM" id="MobiDB-lite"/>
    </source>
</evidence>
<dbReference type="InterPro" id="IPR038188">
    <property type="entry name" value="TorS_sensor_sf"/>
</dbReference>
<dbReference type="PANTHER" id="PTHR32089">
    <property type="entry name" value="METHYL-ACCEPTING CHEMOTAXIS PROTEIN MCPB"/>
    <property type="match status" value="1"/>
</dbReference>
<keyword evidence="6" id="KW-0175">Coiled coil</keyword>
<feature type="compositionally biased region" description="Polar residues" evidence="7">
    <location>
        <begin position="142"/>
        <end position="159"/>
    </location>
</feature>
<reference evidence="12 13" key="1">
    <citation type="submission" date="2014-07" db="EMBL/GenBank/DDBJ databases">
        <title>Draft genome sequence of Thalassospira tepidiphila 1-1B.</title>
        <authorList>
            <person name="Lai Q."/>
            <person name="Shao Z."/>
        </authorList>
    </citation>
    <scope>NUCLEOTIDE SEQUENCE [LARGE SCALE GENOMIC DNA]</scope>
    <source>
        <strain evidence="12 13">MCCC 1A03514</strain>
    </source>
</reference>
<feature type="domain" description="T-SNARE coiled-coil homology" evidence="10">
    <location>
        <begin position="664"/>
        <end position="718"/>
    </location>
</feature>
<evidence type="ECO:0000256" key="2">
    <source>
        <dbReference type="ARBA" id="ARBA00022519"/>
    </source>
</evidence>
<comment type="similarity">
    <text evidence="4">Belongs to the methyl-accepting chemotaxis (MCP) protein family.</text>
</comment>
<dbReference type="EMBL" id="JPVZ01000015">
    <property type="protein sequence ID" value="OAZ07723.1"/>
    <property type="molecule type" value="Genomic_DNA"/>
</dbReference>
<protein>
    <recommendedName>
        <fullName evidence="14">Chemotaxis protein</fullName>
    </recommendedName>
</protein>
<evidence type="ECO:0000259" key="10">
    <source>
        <dbReference type="PROSITE" id="PS50192"/>
    </source>
</evidence>
<keyword evidence="8" id="KW-0472">Membrane</keyword>
<evidence type="ECO:0000256" key="6">
    <source>
        <dbReference type="SAM" id="Coils"/>
    </source>
</evidence>
<keyword evidence="2" id="KW-1003">Cell membrane</keyword>
<evidence type="ECO:0000313" key="13">
    <source>
        <dbReference type="Proteomes" id="UP000094009"/>
    </source>
</evidence>
<comment type="subcellular location">
    <subcellularLocation>
        <location evidence="1">Cell inner membrane</location>
        <topology evidence="1">Multi-pass membrane protein</topology>
    </subcellularLocation>
</comment>
<dbReference type="Gene3D" id="1.20.58.920">
    <property type="match status" value="1"/>
</dbReference>
<dbReference type="GO" id="GO:0007165">
    <property type="term" value="P:signal transduction"/>
    <property type="evidence" value="ECO:0007669"/>
    <property type="project" value="UniProtKB-KW"/>
</dbReference>
<feature type="domain" description="Methyl-accepting transducer" evidence="9">
    <location>
        <begin position="497"/>
        <end position="727"/>
    </location>
</feature>
<dbReference type="Proteomes" id="UP000094009">
    <property type="component" value="Unassembled WGS sequence"/>
</dbReference>
<comment type="caution">
    <text evidence="12">The sequence shown here is derived from an EMBL/GenBank/DDBJ whole genome shotgun (WGS) entry which is preliminary data.</text>
</comment>
<dbReference type="GO" id="GO:0005886">
    <property type="term" value="C:plasma membrane"/>
    <property type="evidence" value="ECO:0007669"/>
    <property type="project" value="UniProtKB-SubCell"/>
</dbReference>
<name>A0A853KV72_9PROT</name>
<dbReference type="SMART" id="SM00304">
    <property type="entry name" value="HAMP"/>
    <property type="match status" value="1"/>
</dbReference>
<feature type="region of interest" description="Disordered" evidence="7">
    <location>
        <begin position="549"/>
        <end position="570"/>
    </location>
</feature>
<feature type="compositionally biased region" description="Low complexity" evidence="7">
    <location>
        <begin position="128"/>
        <end position="137"/>
    </location>
</feature>
<evidence type="ECO:0008006" key="14">
    <source>
        <dbReference type="Google" id="ProtNLM"/>
    </source>
</evidence>
<dbReference type="InterPro" id="IPR003660">
    <property type="entry name" value="HAMP_dom"/>
</dbReference>
<keyword evidence="2" id="KW-0997">Cell inner membrane</keyword>
<keyword evidence="8" id="KW-1133">Transmembrane helix</keyword>
<dbReference type="CDD" id="cd06225">
    <property type="entry name" value="HAMP"/>
    <property type="match status" value="1"/>
</dbReference>
<dbReference type="InterPro" id="IPR000727">
    <property type="entry name" value="T_SNARE_dom"/>
</dbReference>
<dbReference type="PANTHER" id="PTHR32089:SF112">
    <property type="entry name" value="LYSOZYME-LIKE PROTEIN-RELATED"/>
    <property type="match status" value="1"/>
</dbReference>
<dbReference type="Pfam" id="PF00672">
    <property type="entry name" value="HAMP"/>
    <property type="match status" value="1"/>
</dbReference>
<evidence type="ECO:0000256" key="5">
    <source>
        <dbReference type="PROSITE-ProRule" id="PRU00284"/>
    </source>
</evidence>
<dbReference type="RefSeq" id="WP_157097819.1">
    <property type="nucleotide sequence ID" value="NZ_JPVZ01000015.1"/>
</dbReference>
<dbReference type="PROSITE" id="PS50885">
    <property type="entry name" value="HAMP"/>
    <property type="match status" value="1"/>
</dbReference>
<dbReference type="SUPFAM" id="SSF58104">
    <property type="entry name" value="Methyl-accepting chemotaxis protein (MCP) signaling domain"/>
    <property type="match status" value="1"/>
</dbReference>
<evidence type="ECO:0000259" key="9">
    <source>
        <dbReference type="PROSITE" id="PS50111"/>
    </source>
</evidence>
<evidence type="ECO:0000256" key="3">
    <source>
        <dbReference type="ARBA" id="ARBA00023224"/>
    </source>
</evidence>
<dbReference type="PROSITE" id="PS50192">
    <property type="entry name" value="T_SNARE"/>
    <property type="match status" value="1"/>
</dbReference>
<evidence type="ECO:0000256" key="4">
    <source>
        <dbReference type="ARBA" id="ARBA00029447"/>
    </source>
</evidence>
<keyword evidence="3 5" id="KW-0807">Transducer</keyword>
<dbReference type="PROSITE" id="PS50111">
    <property type="entry name" value="CHEMOTAXIS_TRANSDUC_2"/>
    <property type="match status" value="1"/>
</dbReference>
<organism evidence="12 13">
    <name type="scientific">Thalassospira tepidiphila MCCC 1A03514</name>
    <dbReference type="NCBI Taxonomy" id="1177930"/>
    <lineage>
        <taxon>Bacteria</taxon>
        <taxon>Pseudomonadati</taxon>
        <taxon>Pseudomonadota</taxon>
        <taxon>Alphaproteobacteria</taxon>
        <taxon>Rhodospirillales</taxon>
        <taxon>Thalassospiraceae</taxon>
        <taxon>Thalassospira</taxon>
    </lineage>
</organism>
<proteinExistence type="inferred from homology"/>